<dbReference type="Gene3D" id="1.10.472.80">
    <property type="entry name" value="Ypt/Rab-GAP domain of gyp1p, domain 3"/>
    <property type="match status" value="1"/>
</dbReference>
<evidence type="ECO:0000313" key="2">
    <source>
        <dbReference type="EMBL" id="KAF5950409.1"/>
    </source>
</evidence>
<dbReference type="PROSITE" id="PS50086">
    <property type="entry name" value="TBC_RABGAP"/>
    <property type="match status" value="1"/>
</dbReference>
<gene>
    <name evidence="2" type="ORF">HYC85_012402</name>
</gene>
<reference evidence="2 3" key="2">
    <citation type="submission" date="2020-07" db="EMBL/GenBank/DDBJ databases">
        <title>Genome assembly of wild tea tree DASZ reveals pedigree and selection history of tea varieties.</title>
        <authorList>
            <person name="Zhang W."/>
        </authorList>
    </citation>
    <scope>NUCLEOTIDE SEQUENCE [LARGE SCALE GENOMIC DNA]</scope>
    <source>
        <strain evidence="3">cv. G240</strain>
        <tissue evidence="2">Leaf</tissue>
    </source>
</reference>
<dbReference type="SUPFAM" id="SSF47923">
    <property type="entry name" value="Ypt/Rab-GAP domain of gyp1p"/>
    <property type="match status" value="2"/>
</dbReference>
<dbReference type="Pfam" id="PF00566">
    <property type="entry name" value="RabGAP-TBC"/>
    <property type="match status" value="1"/>
</dbReference>
<evidence type="ECO:0000313" key="3">
    <source>
        <dbReference type="Proteomes" id="UP000593564"/>
    </source>
</evidence>
<dbReference type="Gene3D" id="1.10.8.270">
    <property type="entry name" value="putative rabgap domain of human tbc1 domain family member 14 like domains"/>
    <property type="match status" value="1"/>
</dbReference>
<dbReference type="EMBL" id="JACBKZ010000005">
    <property type="protein sequence ID" value="KAF5950409.1"/>
    <property type="molecule type" value="Genomic_DNA"/>
</dbReference>
<dbReference type="InterPro" id="IPR035969">
    <property type="entry name" value="Rab-GAP_TBC_sf"/>
</dbReference>
<feature type="domain" description="Rab-GAP TBC" evidence="1">
    <location>
        <begin position="326"/>
        <end position="487"/>
    </location>
</feature>
<dbReference type="FunFam" id="1.10.8.270:FF:000021">
    <property type="entry name" value="Ypt/Rab-GAP domain of gyp1p superfamily protein"/>
    <property type="match status" value="1"/>
</dbReference>
<evidence type="ECO:0000259" key="1">
    <source>
        <dbReference type="PROSITE" id="PS50086"/>
    </source>
</evidence>
<sequence>MFLLLSQPRISCDSFIELSLDLVKAQLSECNLPQEFDGAGVDPSIRPEVWEFLLGCYTLSSTAEHRRQLRTARRERYGDLINQCQMMHSSIGTGSLAYAVGSKVMDMRTMSKDGGRSEPQVKSRHASDNAKRLENYCDWDNNCTDTPYACEGESSSDSADLASVRGSTDSAAYDSSCFIPTSGPYNCHSPKLGSEAHGSQYVTESYFDFPPLPVTDLFEKNGKDGKGREFHDNRLSTRRKLQFEDDHMHSFQINNNVDLIMESNGSSYNDVSRPINCEIEMVHSDAHDPASSWSSNLEHKTEIINELRISDVPDTPSINATTSQGGPVSEDRVSEWLWTLHRIVVDVVRTDSHLEFYEDSKNLARMSDILAVYAWVDPATGYCQGMSDLLSPFVVLFEDNADAFWCFEMLLRRMRESFQMEGPTGVMKQLQALWRILEITDKEMFAHLSHIGAESLHFAFRMLLVLFRRELTFNEALCMWEMMWAADFDESVSCNLEENCLEPLVIEIPRESGAEMGEESVENVKGNIKGVLQSNHGNGDPSIADSSGIKSASTHSFCGLTRNFWSKNDRLHMCTVVSSRRNGDDELPVFCVAAILFTNRQKIIRETNSIDDLIKIFNDRMLKIRVKRCVNTAIKLRKKYFYKWSWAVSGGGNDDGSQDELAVVVDPDLGLVASWSRLSLPRFWTLRSSKAPCARNFWKGEVLRSSKVSCPRVSVCVCKTFEALHFTLERHFLHLSEVTCYVWLLKRQLLRSSEGRVYQFAAGAKVEVKQSGSKIILDMKTTSAKLTPSKLENRFEAQELNLENPDFRCPLERVKLRSSGEIELPAFSTDMVSARAGKLTLERGSNIDKPSAQALYLTLERNFHATSTFAGL</sequence>
<organism evidence="2 3">
    <name type="scientific">Camellia sinensis</name>
    <name type="common">Tea plant</name>
    <name type="synonym">Thea sinensis</name>
    <dbReference type="NCBI Taxonomy" id="4442"/>
    <lineage>
        <taxon>Eukaryota</taxon>
        <taxon>Viridiplantae</taxon>
        <taxon>Streptophyta</taxon>
        <taxon>Embryophyta</taxon>
        <taxon>Tracheophyta</taxon>
        <taxon>Spermatophyta</taxon>
        <taxon>Magnoliopsida</taxon>
        <taxon>eudicotyledons</taxon>
        <taxon>Gunneridae</taxon>
        <taxon>Pentapetalae</taxon>
        <taxon>asterids</taxon>
        <taxon>Ericales</taxon>
        <taxon>Theaceae</taxon>
        <taxon>Camellia</taxon>
    </lineage>
</organism>
<dbReference type="PANTHER" id="PTHR22957">
    <property type="entry name" value="TBC1 DOMAIN FAMILY MEMBER GTPASE-ACTIVATING PROTEIN"/>
    <property type="match status" value="1"/>
</dbReference>
<reference evidence="3" key="1">
    <citation type="journal article" date="2020" name="Nat. Commun.">
        <title>Genome assembly of wild tea tree DASZ reveals pedigree and selection history of tea varieties.</title>
        <authorList>
            <person name="Zhang W."/>
            <person name="Zhang Y."/>
            <person name="Qiu H."/>
            <person name="Guo Y."/>
            <person name="Wan H."/>
            <person name="Zhang X."/>
            <person name="Scossa F."/>
            <person name="Alseekh S."/>
            <person name="Zhang Q."/>
            <person name="Wang P."/>
            <person name="Xu L."/>
            <person name="Schmidt M.H."/>
            <person name="Jia X."/>
            <person name="Li D."/>
            <person name="Zhu A."/>
            <person name="Guo F."/>
            <person name="Chen W."/>
            <person name="Ni D."/>
            <person name="Usadel B."/>
            <person name="Fernie A.R."/>
            <person name="Wen W."/>
        </authorList>
    </citation>
    <scope>NUCLEOTIDE SEQUENCE [LARGE SCALE GENOMIC DNA]</scope>
    <source>
        <strain evidence="3">cv. G240</strain>
    </source>
</reference>
<dbReference type="GO" id="GO:0005096">
    <property type="term" value="F:GTPase activator activity"/>
    <property type="evidence" value="ECO:0007669"/>
    <property type="project" value="TreeGrafter"/>
</dbReference>
<dbReference type="AlphaFoldDB" id="A0A7J7HCF8"/>
<keyword evidence="3" id="KW-1185">Reference proteome</keyword>
<comment type="caution">
    <text evidence="2">The sequence shown here is derived from an EMBL/GenBank/DDBJ whole genome shotgun (WGS) entry which is preliminary data.</text>
</comment>
<accession>A0A7J7HCF8</accession>
<dbReference type="SMART" id="SM00164">
    <property type="entry name" value="TBC"/>
    <property type="match status" value="1"/>
</dbReference>
<proteinExistence type="predicted"/>
<dbReference type="PANTHER" id="PTHR22957:SF456">
    <property type="entry name" value="YPT_RAB-GAP DOMAIN OF GYP1P SUPERFAMILY PROTEIN"/>
    <property type="match status" value="1"/>
</dbReference>
<dbReference type="InterPro" id="IPR000195">
    <property type="entry name" value="Rab-GAP-TBC_dom"/>
</dbReference>
<protein>
    <recommendedName>
        <fullName evidence="1">Rab-GAP TBC domain-containing protein</fullName>
    </recommendedName>
</protein>
<dbReference type="Proteomes" id="UP000593564">
    <property type="component" value="Unassembled WGS sequence"/>
</dbReference>
<name>A0A7J7HCF8_CAMSI</name>